<reference evidence="1 2" key="1">
    <citation type="submission" date="2016-10" db="EMBL/GenBank/DDBJ databases">
        <authorList>
            <person name="de Groot N.N."/>
        </authorList>
    </citation>
    <scope>NUCLEOTIDE SEQUENCE [LARGE SCALE GENOMIC DNA]</scope>
    <source>
        <strain evidence="1 2">DSM 13305</strain>
    </source>
</reference>
<gene>
    <name evidence="1" type="ORF">SAMN04490178_10846</name>
</gene>
<dbReference type="AlphaFoldDB" id="A0A1H8U727"/>
<dbReference type="STRING" id="112903.SAMN04490178_10846"/>
<evidence type="ECO:0008006" key="3">
    <source>
        <dbReference type="Google" id="ProtNLM"/>
    </source>
</evidence>
<evidence type="ECO:0000313" key="1">
    <source>
        <dbReference type="EMBL" id="SEO98644.1"/>
    </source>
</evidence>
<protein>
    <recommendedName>
        <fullName evidence="3">LysM domain-containing protein</fullName>
    </recommendedName>
</protein>
<sequence>MFTVDDFKSSLTDRLITGKSMQGNLFKQVAGDLAKQALGIASQPVYENQTQIYFTDPQTQESLQIPVLPPKITIKWERQTETVNILNLGEVDFTTGKKLQEISFSSFFPIEYTPTYCRYADIPDPATAYMTLDGWCAAQNTDYVPDRPVRLMITGTSLNINMLVLISNLETEDRGGEPGDIYYSLSCREWREIKVRTEAEQYARNNRPNPKPKPKIVQQKIKSGDTVQEFLYKIAKQHYGNGQDWNKVYNMNKAKLQGNLTKKAIDLVL</sequence>
<organism evidence="1 2">
    <name type="scientific">Propionispora vibrioides</name>
    <dbReference type="NCBI Taxonomy" id="112903"/>
    <lineage>
        <taxon>Bacteria</taxon>
        <taxon>Bacillati</taxon>
        <taxon>Bacillota</taxon>
        <taxon>Negativicutes</taxon>
        <taxon>Selenomonadales</taxon>
        <taxon>Sporomusaceae</taxon>
        <taxon>Propionispora</taxon>
    </lineage>
</organism>
<name>A0A1H8U727_9FIRM</name>
<keyword evidence="2" id="KW-1185">Reference proteome</keyword>
<dbReference type="RefSeq" id="WP_218140633.1">
    <property type="nucleotide sequence ID" value="NZ_FODY01000008.1"/>
</dbReference>
<proteinExistence type="predicted"/>
<evidence type="ECO:0000313" key="2">
    <source>
        <dbReference type="Proteomes" id="UP000198847"/>
    </source>
</evidence>
<dbReference type="Proteomes" id="UP000198847">
    <property type="component" value="Unassembled WGS sequence"/>
</dbReference>
<accession>A0A1H8U727</accession>
<dbReference type="EMBL" id="FODY01000008">
    <property type="protein sequence ID" value="SEO98644.1"/>
    <property type="molecule type" value="Genomic_DNA"/>
</dbReference>